<proteinExistence type="predicted"/>
<name>A0A1I2DTN4_9GAMM</name>
<dbReference type="Proteomes" id="UP000199477">
    <property type="component" value="Unassembled WGS sequence"/>
</dbReference>
<dbReference type="RefSeq" id="WP_026633114.1">
    <property type="nucleotide sequence ID" value="NZ_FONH01000004.1"/>
</dbReference>
<protein>
    <recommendedName>
        <fullName evidence="4">Secreted protein</fullName>
    </recommendedName>
</protein>
<reference evidence="3" key="1">
    <citation type="submission" date="2016-10" db="EMBL/GenBank/DDBJ databases">
        <authorList>
            <person name="Varghese N."/>
            <person name="Submissions S."/>
        </authorList>
    </citation>
    <scope>NUCLEOTIDE SEQUENCE [LARGE SCALE GENOMIC DNA]</scope>
    <source>
        <strain evidence="3">UNC178MFTsu3.1</strain>
    </source>
</reference>
<dbReference type="EMBL" id="FONH01000004">
    <property type="protein sequence ID" value="SFE83633.1"/>
    <property type="molecule type" value="Genomic_DNA"/>
</dbReference>
<organism evidence="2 3">
    <name type="scientific">Dyella marensis</name>
    <dbReference type="NCBI Taxonomy" id="500610"/>
    <lineage>
        <taxon>Bacteria</taxon>
        <taxon>Pseudomonadati</taxon>
        <taxon>Pseudomonadota</taxon>
        <taxon>Gammaproteobacteria</taxon>
        <taxon>Lysobacterales</taxon>
        <taxon>Rhodanobacteraceae</taxon>
        <taxon>Dyella</taxon>
    </lineage>
</organism>
<keyword evidence="1" id="KW-0732">Signal</keyword>
<evidence type="ECO:0000313" key="3">
    <source>
        <dbReference type="Proteomes" id="UP000199477"/>
    </source>
</evidence>
<keyword evidence="3" id="KW-1185">Reference proteome</keyword>
<dbReference type="AlphaFoldDB" id="A0A1I2DTN4"/>
<evidence type="ECO:0008006" key="4">
    <source>
        <dbReference type="Google" id="ProtNLM"/>
    </source>
</evidence>
<accession>A0A1I2DTN4</accession>
<sequence>MFMACLFGVLVTFASTAQTMGKDGRAAVAAAVDADIAKDLADDGGDGSDALAGACTIDDQCLDDIMVDPIEWSVWHDRAPSVAIGPVPDVHEHVVGLICPPPNA</sequence>
<feature type="signal peptide" evidence="1">
    <location>
        <begin position="1"/>
        <end position="17"/>
    </location>
</feature>
<evidence type="ECO:0000313" key="2">
    <source>
        <dbReference type="EMBL" id="SFE83633.1"/>
    </source>
</evidence>
<gene>
    <name evidence="2" type="ORF">SAMN02799615_01801</name>
</gene>
<evidence type="ECO:0000256" key="1">
    <source>
        <dbReference type="SAM" id="SignalP"/>
    </source>
</evidence>
<feature type="chain" id="PRO_5011532256" description="Secreted protein" evidence="1">
    <location>
        <begin position="18"/>
        <end position="104"/>
    </location>
</feature>
<dbReference type="STRING" id="500610.SAMN02799615_01801"/>